<dbReference type="RefSeq" id="WP_359205720.1">
    <property type="nucleotide sequence ID" value="NZ_JBEZAM010000008.1"/>
</dbReference>
<dbReference type="EMBL" id="JBEZAM010000008">
    <property type="protein sequence ID" value="MEU7293366.1"/>
    <property type="molecule type" value="Genomic_DNA"/>
</dbReference>
<name>A0ABV3CU03_STREX</name>
<proteinExistence type="predicted"/>
<gene>
    <name evidence="1" type="ORF">AB0A76_09200</name>
</gene>
<comment type="caution">
    <text evidence="1">The sequence shown here is derived from an EMBL/GenBank/DDBJ whole genome shotgun (WGS) entry which is preliminary data.</text>
</comment>
<keyword evidence="2" id="KW-1185">Reference proteome</keyword>
<reference evidence="1 2" key="1">
    <citation type="submission" date="2024-06" db="EMBL/GenBank/DDBJ databases">
        <title>The Natural Products Discovery Center: Release of the First 8490 Sequenced Strains for Exploring Actinobacteria Biosynthetic Diversity.</title>
        <authorList>
            <person name="Kalkreuter E."/>
            <person name="Kautsar S.A."/>
            <person name="Yang D."/>
            <person name="Bader C.D."/>
            <person name="Teijaro C.N."/>
            <person name="Fluegel L."/>
            <person name="Davis C.M."/>
            <person name="Simpson J.R."/>
            <person name="Lauterbach L."/>
            <person name="Steele A.D."/>
            <person name="Gui C."/>
            <person name="Meng S."/>
            <person name="Li G."/>
            <person name="Viehrig K."/>
            <person name="Ye F."/>
            <person name="Su P."/>
            <person name="Kiefer A.F."/>
            <person name="Nichols A."/>
            <person name="Cepeda A.J."/>
            <person name="Yan W."/>
            <person name="Fan B."/>
            <person name="Jiang Y."/>
            <person name="Adhikari A."/>
            <person name="Zheng C.-J."/>
            <person name="Schuster L."/>
            <person name="Cowan T.M."/>
            <person name="Smanski M.J."/>
            <person name="Chevrette M.G."/>
            <person name="De Carvalho L.P.S."/>
            <person name="Shen B."/>
        </authorList>
    </citation>
    <scope>NUCLEOTIDE SEQUENCE [LARGE SCALE GENOMIC DNA]</scope>
    <source>
        <strain evidence="1 2">NPDC045705</strain>
    </source>
</reference>
<accession>A0ABV3CU03</accession>
<protein>
    <submittedName>
        <fullName evidence="1">Uncharacterized protein</fullName>
    </submittedName>
</protein>
<evidence type="ECO:0000313" key="1">
    <source>
        <dbReference type="EMBL" id="MEU7293366.1"/>
    </source>
</evidence>
<organism evidence="1 2">
    <name type="scientific">Streptomyces exfoliatus</name>
    <name type="common">Streptomyces hydrogenans</name>
    <dbReference type="NCBI Taxonomy" id="1905"/>
    <lineage>
        <taxon>Bacteria</taxon>
        <taxon>Bacillati</taxon>
        <taxon>Actinomycetota</taxon>
        <taxon>Actinomycetes</taxon>
        <taxon>Kitasatosporales</taxon>
        <taxon>Streptomycetaceae</taxon>
        <taxon>Streptomyces</taxon>
    </lineage>
</organism>
<evidence type="ECO:0000313" key="2">
    <source>
        <dbReference type="Proteomes" id="UP001551210"/>
    </source>
</evidence>
<sequence>MSQNDIPQTRDPLTVTTLDGTKWVRSGLTRSGRGLYAIEGVTACPDHVMATLNELAEHGIKPLSQPLAPSAENVSPQVQKLRGILAGQRAATDGELAEQRHLVDPLDHALEALAPRTQDGGDPMTLKPITFRLAPGALLGRLSADIVRQTTLLSLVAEWGDEEARENVIAVLDNLAVVASDPVDEAELRRRVLAVECAAEMDPADVSVSLDELLRLRAEMDRVINEIRSTHVLLVGRLG</sequence>
<dbReference type="Proteomes" id="UP001551210">
    <property type="component" value="Unassembled WGS sequence"/>
</dbReference>